<keyword evidence="3" id="KW-1185">Reference proteome</keyword>
<reference evidence="2 3" key="1">
    <citation type="submission" date="2016-07" db="EMBL/GenBank/DDBJ databases">
        <title>Draft genome of the white-rot fungus Obba rivulosa 3A-2.</title>
        <authorList>
            <consortium name="DOE Joint Genome Institute"/>
            <person name="Miettinen O."/>
            <person name="Riley R."/>
            <person name="Acob R."/>
            <person name="Barry K."/>
            <person name="Cullen D."/>
            <person name="De Vries R."/>
            <person name="Hainaut M."/>
            <person name="Hatakka A."/>
            <person name="Henrissat B."/>
            <person name="Hilden K."/>
            <person name="Kuo R."/>
            <person name="Labutti K."/>
            <person name="Lipzen A."/>
            <person name="Makela M.R."/>
            <person name="Sandor L."/>
            <person name="Spatafora J.W."/>
            <person name="Grigoriev I.V."/>
            <person name="Hibbett D.S."/>
        </authorList>
    </citation>
    <scope>NUCLEOTIDE SEQUENCE [LARGE SCALE GENOMIC DNA]</scope>
    <source>
        <strain evidence="2 3">3A-2</strain>
    </source>
</reference>
<dbReference type="AlphaFoldDB" id="A0A8E2DJA3"/>
<protein>
    <submittedName>
        <fullName evidence="2">Uncharacterized protein</fullName>
    </submittedName>
</protein>
<accession>A0A8E2DJA3</accession>
<feature type="region of interest" description="Disordered" evidence="1">
    <location>
        <begin position="1"/>
        <end position="44"/>
    </location>
</feature>
<dbReference type="EMBL" id="KV722434">
    <property type="protein sequence ID" value="OCH89127.1"/>
    <property type="molecule type" value="Genomic_DNA"/>
</dbReference>
<dbReference type="Proteomes" id="UP000250043">
    <property type="component" value="Unassembled WGS sequence"/>
</dbReference>
<name>A0A8E2DJA3_9APHY</name>
<evidence type="ECO:0000313" key="3">
    <source>
        <dbReference type="Proteomes" id="UP000250043"/>
    </source>
</evidence>
<gene>
    <name evidence="2" type="ORF">OBBRIDRAFT_794561</name>
</gene>
<evidence type="ECO:0000256" key="1">
    <source>
        <dbReference type="SAM" id="MobiDB-lite"/>
    </source>
</evidence>
<evidence type="ECO:0000313" key="2">
    <source>
        <dbReference type="EMBL" id="OCH89127.1"/>
    </source>
</evidence>
<proteinExistence type="predicted"/>
<organism evidence="2 3">
    <name type="scientific">Obba rivulosa</name>
    <dbReference type="NCBI Taxonomy" id="1052685"/>
    <lineage>
        <taxon>Eukaryota</taxon>
        <taxon>Fungi</taxon>
        <taxon>Dikarya</taxon>
        <taxon>Basidiomycota</taxon>
        <taxon>Agaricomycotina</taxon>
        <taxon>Agaricomycetes</taxon>
        <taxon>Polyporales</taxon>
        <taxon>Gelatoporiaceae</taxon>
        <taxon>Obba</taxon>
    </lineage>
</organism>
<sequence length="147" mass="16119">MCGIIGGSQRYSVGPPGEEGLHGHSQTGEVPSSPPGEDNALLRPTEDSDEVALKAWETPHMGAAVEAFIRYILSFLGPKMGHSYTGLHRIDNYAKYVALCDSTGTGKSRTADELVKTRFTISMCFRRKTDTDLHPGILLYFNTLQQM</sequence>
<dbReference type="OrthoDB" id="3269378at2759"/>